<accession>A0ABS7APM1</accession>
<evidence type="ECO:0000313" key="1">
    <source>
        <dbReference type="EMBL" id="MBW6409651.1"/>
    </source>
</evidence>
<organism evidence="1 2">
    <name type="scientific">Clostridium weizhouense</name>
    <dbReference type="NCBI Taxonomy" id="2859781"/>
    <lineage>
        <taxon>Bacteria</taxon>
        <taxon>Bacillati</taxon>
        <taxon>Bacillota</taxon>
        <taxon>Clostridia</taxon>
        <taxon>Eubacteriales</taxon>
        <taxon>Clostridiaceae</taxon>
        <taxon>Clostridium</taxon>
    </lineage>
</organism>
<gene>
    <name evidence="1" type="ORF">KYD98_06065</name>
</gene>
<dbReference type="EMBL" id="JAHXPT010000003">
    <property type="protein sequence ID" value="MBW6409651.1"/>
    <property type="molecule type" value="Genomic_DNA"/>
</dbReference>
<reference evidence="1 2" key="1">
    <citation type="submission" date="2021-07" db="EMBL/GenBank/DDBJ databases">
        <title>Clostridium weizhouense sp. nov., an anaerobic bacterium isolated from activated sludge of Petroleum wastewater.</title>
        <authorList>
            <person name="Li Q."/>
        </authorList>
    </citation>
    <scope>NUCLEOTIDE SEQUENCE [LARGE SCALE GENOMIC DNA]</scope>
    <source>
        <strain evidence="1 2">YB-6</strain>
    </source>
</reference>
<sequence>MNNYNALYNVNEIVVKPELEDSYKKFSKKLNNYLLKKYNKYYAGLQLYESNEYYNRFFVVARYKDVCGLYKVITKIVKDIENIYDKIWGCYVQRMPIFSFLDYTKVIPHQH</sequence>
<evidence type="ECO:0008006" key="3">
    <source>
        <dbReference type="Google" id="ProtNLM"/>
    </source>
</evidence>
<proteinExistence type="predicted"/>
<name>A0ABS7APM1_9CLOT</name>
<evidence type="ECO:0000313" key="2">
    <source>
        <dbReference type="Proteomes" id="UP001519921"/>
    </source>
</evidence>
<dbReference type="RefSeq" id="WP_219778698.1">
    <property type="nucleotide sequence ID" value="NZ_JAHXPT010000003.1"/>
</dbReference>
<protein>
    <recommendedName>
        <fullName evidence="3">ABM domain-containing protein</fullName>
    </recommendedName>
</protein>
<comment type="caution">
    <text evidence="1">The sequence shown here is derived from an EMBL/GenBank/DDBJ whole genome shotgun (WGS) entry which is preliminary data.</text>
</comment>
<dbReference type="Proteomes" id="UP001519921">
    <property type="component" value="Unassembled WGS sequence"/>
</dbReference>
<keyword evidence="2" id="KW-1185">Reference proteome</keyword>